<dbReference type="Gene3D" id="4.10.60.10">
    <property type="entry name" value="Zinc finger, CCHC-type"/>
    <property type="match status" value="1"/>
</dbReference>
<protein>
    <recommendedName>
        <fullName evidence="3">CCHC-type domain-containing protein</fullName>
    </recommendedName>
</protein>
<dbReference type="GO" id="GO:0008270">
    <property type="term" value="F:zinc ion binding"/>
    <property type="evidence" value="ECO:0007669"/>
    <property type="project" value="InterPro"/>
</dbReference>
<dbReference type="SUPFAM" id="SSF57756">
    <property type="entry name" value="Retrovirus zinc finger-like domains"/>
    <property type="match status" value="1"/>
</dbReference>
<dbReference type="InterPro" id="IPR036875">
    <property type="entry name" value="Znf_CCHC_sf"/>
</dbReference>
<dbReference type="PANTHER" id="PTHR47481">
    <property type="match status" value="1"/>
</dbReference>
<proteinExistence type="predicted"/>
<keyword evidence="2" id="KW-1185">Reference proteome</keyword>
<name>A0A540M914_MALBA</name>
<dbReference type="AlphaFoldDB" id="A0A540M914"/>
<dbReference type="EMBL" id="VIEB01000321">
    <property type="protein sequence ID" value="TQD95243.1"/>
    <property type="molecule type" value="Genomic_DNA"/>
</dbReference>
<evidence type="ECO:0000313" key="1">
    <source>
        <dbReference type="EMBL" id="TQD95243.1"/>
    </source>
</evidence>
<dbReference type="PANTHER" id="PTHR47481:SF7">
    <property type="entry name" value="CCHC-TYPE DOMAIN-CONTAINING PROTEIN"/>
    <property type="match status" value="1"/>
</dbReference>
<gene>
    <name evidence="1" type="ORF">C1H46_019165</name>
</gene>
<accession>A0A540M914</accession>
<dbReference type="Pfam" id="PF14223">
    <property type="entry name" value="Retrotran_gag_2"/>
    <property type="match status" value="1"/>
</dbReference>
<sequence>MKPYVSSMKVDIEKFDGNDFGIWQLKMRALLVQQGLLKTLKGVKALPDSWTDEEKEDVMEQALGAILLTLSNEVLREVGSIKSAPELWIKLESLYMTKSLAKRLYLKKSLHTLRMDEGTSIHKHVDEFNKLMMDLKNVDNQISDEDYAITLLCSLSPSYEHFVDTMLFGRESLSLEDVKVALNSKELKNKVSDTQDGALVVQGRNKERSNLGKNTCSYCYKDGHWKVDCPKLKGKKKLFDKSFASVDANIAEDRCSELL</sequence>
<dbReference type="Proteomes" id="UP000315295">
    <property type="component" value="Unassembled WGS sequence"/>
</dbReference>
<organism evidence="1 2">
    <name type="scientific">Malus baccata</name>
    <name type="common">Siberian crab apple</name>
    <name type="synonym">Pyrus baccata</name>
    <dbReference type="NCBI Taxonomy" id="106549"/>
    <lineage>
        <taxon>Eukaryota</taxon>
        <taxon>Viridiplantae</taxon>
        <taxon>Streptophyta</taxon>
        <taxon>Embryophyta</taxon>
        <taxon>Tracheophyta</taxon>
        <taxon>Spermatophyta</taxon>
        <taxon>Magnoliopsida</taxon>
        <taxon>eudicotyledons</taxon>
        <taxon>Gunneridae</taxon>
        <taxon>Pentapetalae</taxon>
        <taxon>rosids</taxon>
        <taxon>fabids</taxon>
        <taxon>Rosales</taxon>
        <taxon>Rosaceae</taxon>
        <taxon>Amygdaloideae</taxon>
        <taxon>Maleae</taxon>
        <taxon>Malus</taxon>
    </lineage>
</organism>
<dbReference type="GO" id="GO:0003676">
    <property type="term" value="F:nucleic acid binding"/>
    <property type="evidence" value="ECO:0007669"/>
    <property type="project" value="InterPro"/>
</dbReference>
<evidence type="ECO:0000313" key="2">
    <source>
        <dbReference type="Proteomes" id="UP000315295"/>
    </source>
</evidence>
<reference evidence="1 2" key="1">
    <citation type="journal article" date="2019" name="G3 (Bethesda)">
        <title>Sequencing of a Wild Apple (Malus baccata) Genome Unravels the Differences Between Cultivated and Wild Apple Species Regarding Disease Resistance and Cold Tolerance.</title>
        <authorList>
            <person name="Chen X."/>
        </authorList>
    </citation>
    <scope>NUCLEOTIDE SEQUENCE [LARGE SCALE GENOMIC DNA]</scope>
    <source>
        <strain evidence="2">cv. Shandingzi</strain>
        <tissue evidence="1">Leaves</tissue>
    </source>
</reference>
<evidence type="ECO:0008006" key="3">
    <source>
        <dbReference type="Google" id="ProtNLM"/>
    </source>
</evidence>
<comment type="caution">
    <text evidence="1">The sequence shown here is derived from an EMBL/GenBank/DDBJ whole genome shotgun (WGS) entry which is preliminary data.</text>
</comment>